<keyword evidence="4" id="KW-1185">Reference proteome</keyword>
<name>A0AAV4XUW1_CAEEX</name>
<organism evidence="3 4">
    <name type="scientific">Caerostris extrusa</name>
    <name type="common">Bark spider</name>
    <name type="synonym">Caerostris bankana</name>
    <dbReference type="NCBI Taxonomy" id="172846"/>
    <lineage>
        <taxon>Eukaryota</taxon>
        <taxon>Metazoa</taxon>
        <taxon>Ecdysozoa</taxon>
        <taxon>Arthropoda</taxon>
        <taxon>Chelicerata</taxon>
        <taxon>Arachnida</taxon>
        <taxon>Araneae</taxon>
        <taxon>Araneomorphae</taxon>
        <taxon>Entelegynae</taxon>
        <taxon>Araneoidea</taxon>
        <taxon>Araneidae</taxon>
        <taxon>Caerostris</taxon>
    </lineage>
</organism>
<protein>
    <submittedName>
        <fullName evidence="3">Uncharacterized protein</fullName>
    </submittedName>
</protein>
<dbReference type="AlphaFoldDB" id="A0AAV4XUW1"/>
<sequence length="124" mass="13614">MPHYENYINIFFLGPIILTLLTIHLSLVIIPLSLASTSHPSGPRKNQDERAQSEALTACSASRVAERDLPIMGRWGGDLEMGLGKEVFGLMGFVLMMGVNRKGSANHGWWGGNLEMGLEKRCMG</sequence>
<feature type="transmembrane region" description="Helical" evidence="2">
    <location>
        <begin position="12"/>
        <end position="35"/>
    </location>
</feature>
<dbReference type="EMBL" id="BPLR01000818">
    <property type="protein sequence ID" value="GIY97680.1"/>
    <property type="molecule type" value="Genomic_DNA"/>
</dbReference>
<reference evidence="3 4" key="1">
    <citation type="submission" date="2021-06" db="EMBL/GenBank/DDBJ databases">
        <title>Caerostris extrusa draft genome.</title>
        <authorList>
            <person name="Kono N."/>
            <person name="Arakawa K."/>
        </authorList>
    </citation>
    <scope>NUCLEOTIDE SEQUENCE [LARGE SCALE GENOMIC DNA]</scope>
</reference>
<proteinExistence type="predicted"/>
<evidence type="ECO:0000313" key="3">
    <source>
        <dbReference type="EMBL" id="GIY97680.1"/>
    </source>
</evidence>
<comment type="caution">
    <text evidence="3">The sequence shown here is derived from an EMBL/GenBank/DDBJ whole genome shotgun (WGS) entry which is preliminary data.</text>
</comment>
<evidence type="ECO:0000256" key="2">
    <source>
        <dbReference type="SAM" id="Phobius"/>
    </source>
</evidence>
<evidence type="ECO:0000313" key="4">
    <source>
        <dbReference type="Proteomes" id="UP001054945"/>
    </source>
</evidence>
<dbReference type="Proteomes" id="UP001054945">
    <property type="component" value="Unassembled WGS sequence"/>
</dbReference>
<evidence type="ECO:0000256" key="1">
    <source>
        <dbReference type="SAM" id="MobiDB-lite"/>
    </source>
</evidence>
<gene>
    <name evidence="3" type="ORF">CEXT_8131</name>
</gene>
<feature type="region of interest" description="Disordered" evidence="1">
    <location>
        <begin position="38"/>
        <end position="58"/>
    </location>
</feature>
<keyword evidence="2" id="KW-0812">Transmembrane</keyword>
<keyword evidence="2" id="KW-1133">Transmembrane helix</keyword>
<accession>A0AAV4XUW1</accession>
<keyword evidence="2" id="KW-0472">Membrane</keyword>